<sequence>MLEKAGLPFRKSLYSVFEEENGLTDVPMFFSIEVEGANALKAATHSTDLQVPVAPTVNSIEVSSIVFKASVAGTSLRRVCLFMQRLDSDGKAVGPPVPLAVTDTAQFSVPVKLKLFTGDRVRLLLFQRGTGPAVSAVILSGCILSSADCYFAPGTPPASLLSWTPEPFRSVREPGVSASRKRSRSQPRAEQNESVFDDEPPTLVYAPVSGGDDES</sequence>
<reference evidence="4 7" key="1">
    <citation type="journal article" date="2011" name="Genome Res.">
        <title>Whole genome sequencing of multiple Leishmania donovani clinical isolates provides insights into population structure and mechanisms of drug resistance.</title>
        <authorList>
            <person name="Downing T."/>
            <person name="Imamura H."/>
            <person name="Decuypere S."/>
            <person name="Clark T.G."/>
            <person name="Coombs G.H."/>
            <person name="Cotton J.A."/>
            <person name="Hilley J.D."/>
            <person name="de Doncker S."/>
            <person name="Maes I."/>
            <person name="Mottram J.C."/>
            <person name="Quail M.A."/>
            <person name="Rijal S."/>
            <person name="Sanders M."/>
            <person name="Schonian G."/>
            <person name="Stark O."/>
            <person name="Sundar S."/>
            <person name="Vanaerschot M."/>
            <person name="Hertz-Fowler C."/>
            <person name="Dujardin J.C."/>
            <person name="Berriman M."/>
        </authorList>
    </citation>
    <scope>NUCLEOTIDE SEQUENCE [LARGE SCALE GENOMIC DNA]</scope>
    <source>
        <strain evidence="4 7">BPK282A1</strain>
    </source>
</reference>
<dbReference type="VEuPathDB" id="TriTrypDB:LdCL_150007400"/>
<evidence type="ECO:0000313" key="9">
    <source>
        <dbReference type="Proteomes" id="UP000318447"/>
    </source>
</evidence>
<reference evidence="7" key="3">
    <citation type="submission" date="2011-02" db="EMBL/GenBank/DDBJ databases">
        <title>Whole genome sequencing of Leishmania donovani clinical lines reveals dynamic variation related to drug resistance.</title>
        <authorList>
            <person name="Downing T."/>
            <person name="Imamura H."/>
            <person name="Sanders M."/>
            <person name="Decuypere S."/>
            <person name="Hertz-Fowler C."/>
            <person name="Clark T.G."/>
            <person name="Rijal S."/>
            <person name="Sundar S."/>
            <person name="Quail M.A."/>
            <person name="De Doncker S."/>
            <person name="Maes I."/>
            <person name="Vanaerschot M."/>
            <person name="Stark O."/>
            <person name="Schonian G."/>
            <person name="Dujardin J.C."/>
            <person name="Berriman M."/>
        </authorList>
    </citation>
    <scope>NUCLEOTIDE SEQUENCE [LARGE SCALE GENOMIC DNA]</scope>
    <source>
        <strain evidence="7">BPK282A1</strain>
    </source>
</reference>
<evidence type="ECO:0000313" key="3">
    <source>
        <dbReference type="EMBL" id="CAC5428722.1"/>
    </source>
</evidence>
<dbReference type="EMBL" id="FR799602">
    <property type="protein sequence ID" value="CBZ32842.1"/>
    <property type="molecule type" value="Genomic_DNA"/>
</dbReference>
<reference evidence="5" key="7">
    <citation type="submission" date="2019-02" db="EMBL/GenBank/DDBJ databases">
        <title>FDA dAtabase for Regulatory Grade micrObial Sequences (FDA-ARGOS): Supporting development and validation of Infectious Disease Dx tests.</title>
        <authorList>
            <person name="Duncan R."/>
            <person name="Fisher C."/>
            <person name="Tallon L.J."/>
            <person name="Sadzewicz L."/>
            <person name="Sengamalay N."/>
            <person name="Ott S."/>
            <person name="Godinez A."/>
            <person name="Nagaraj S."/>
            <person name="Nadendla S."/>
            <person name="Sichtig H."/>
        </authorList>
    </citation>
    <scope>NUCLEOTIDE SEQUENCE</scope>
    <source>
        <strain evidence="6">FDAARGOS_360</strain>
        <strain evidence="5">FDAARGOS_361</strain>
    </source>
</reference>
<reference evidence="9" key="6">
    <citation type="submission" date="2019-02" db="EMBL/GenBank/DDBJ databases">
        <title>FDA dAtabase for Regulatory Grade micrObial Sequences (FDA-ARGOS): Supporting development and validation of Infectious Disease Dx tests.</title>
        <authorList>
            <person name="Duncan R."/>
            <person name="Fisher C."/>
            <person name="Tallon L."/>
            <person name="Sadzewicz L."/>
            <person name="Sengamalay N."/>
            <person name="Ott S."/>
            <person name="Godinez A."/>
            <person name="Nagaraj S."/>
            <person name="Vavikolanu K."/>
            <person name="Nadendla S."/>
            <person name="Aluvathingal J."/>
            <person name="Sichtig H."/>
        </authorList>
    </citation>
    <scope>NUCLEOTIDE SEQUENCE [LARGE SCALE GENOMIC DNA]</scope>
    <source>
        <strain evidence="9">FDAARGOS_361</strain>
    </source>
</reference>
<evidence type="ECO:0000313" key="7">
    <source>
        <dbReference type="Proteomes" id="UP000008980"/>
    </source>
</evidence>
<reference evidence="4" key="2">
    <citation type="submission" date="2011-01" db="EMBL/GenBank/DDBJ databases">
        <authorList>
            <person name="Zhao B.P."/>
            <person name="Ren Z.A."/>
            <person name="Li C.D."/>
        </authorList>
    </citation>
    <scope>NUCLEOTIDE SEQUENCE</scope>
    <source>
        <strain evidence="4">BPK282A1</strain>
    </source>
</reference>
<dbReference type="Proteomes" id="UP000274082">
    <property type="component" value="Chromosome 15"/>
</dbReference>
<evidence type="ECO:0000313" key="2">
    <source>
        <dbReference type="EMBL" id="AYU77436.1"/>
    </source>
</evidence>
<accession>A0A3Q8IA55</accession>
<dbReference type="EMBL" id="LR812635">
    <property type="protein sequence ID" value="CAC5428722.1"/>
    <property type="molecule type" value="Genomic_DNA"/>
</dbReference>
<keyword evidence="8" id="KW-1185">Reference proteome</keyword>
<reference evidence="10" key="5">
    <citation type="submission" date="2019-02" db="EMBL/GenBank/DDBJ databases">
        <title>FDA dAtabase for Regulatory Grade micrObial Sequences (FDA-ARGOS): Supporting development and validation of Infectious Disease Dx tests.</title>
        <authorList>
            <person name="Duncan R."/>
            <person name="Fisher C."/>
            <person name="Tallon L."/>
            <person name="Sadzewicz L."/>
            <person name="Sengamalay N."/>
            <person name="Ott S."/>
            <person name="Godinez A."/>
            <person name="Nagaraj S."/>
            <person name="Vavikolanu K."/>
            <person name="Vyas G."/>
            <person name="Nadendla S."/>
            <person name="Aluvathingal J."/>
            <person name="Sichtig H."/>
        </authorList>
    </citation>
    <scope>NUCLEOTIDE SEQUENCE [LARGE SCALE GENOMIC DNA]</scope>
    <source>
        <strain evidence="10">FDAARGOS_360</strain>
    </source>
</reference>
<dbReference type="VEuPathDB" id="TriTrypDB:LdBPK_150250.1"/>
<dbReference type="GeneID" id="13392993"/>
<reference evidence="2 8" key="4">
    <citation type="journal article" date="2018" name="Sci. Rep.">
        <title>A complete Leishmania donovani reference genome identifies novel genetic variations associated with virulence.</title>
        <authorList>
            <person name="Lypaczewski P."/>
            <person name="Hoshizaki J."/>
            <person name="Zhang W.-W."/>
            <person name="McCall L.-I."/>
            <person name="Torcivia-Rodriguez J."/>
            <person name="Simonyan V."/>
            <person name="Kaur A."/>
            <person name="Dewar K."/>
            <person name="Matlashewski G."/>
        </authorList>
    </citation>
    <scope>NUCLEOTIDE SEQUENCE [LARGE SCALE GENOMIC DNA]</scope>
    <source>
        <strain evidence="2 8">LdCL</strain>
    </source>
</reference>
<feature type="region of interest" description="Disordered" evidence="1">
    <location>
        <begin position="170"/>
        <end position="215"/>
    </location>
</feature>
<dbReference type="Proteomes" id="UP000318447">
    <property type="component" value="Unassembled WGS sequence"/>
</dbReference>
<name>A0A3Q8IA55_LEIDO</name>
<proteinExistence type="predicted"/>
<evidence type="ECO:0000313" key="4">
    <source>
        <dbReference type="EMBL" id="CBZ32842.1"/>
    </source>
</evidence>
<dbReference type="RefSeq" id="XP_003859550.1">
    <property type="nucleotide sequence ID" value="XM_003859502.1"/>
</dbReference>
<evidence type="ECO:0000313" key="6">
    <source>
        <dbReference type="EMBL" id="TPP53108.1"/>
    </source>
</evidence>
<dbReference type="OrthoDB" id="270259at2759"/>
<dbReference type="Proteomes" id="UP000008980">
    <property type="component" value="Chromosome 15"/>
</dbReference>
<dbReference type="EMBL" id="CP029514">
    <property type="protein sequence ID" value="AYU77436.1"/>
    <property type="molecule type" value="Genomic_DNA"/>
</dbReference>
<dbReference type="Proteomes" id="UP000601710">
    <property type="component" value="Chromosome 15"/>
</dbReference>
<evidence type="ECO:0000313" key="10">
    <source>
        <dbReference type="Proteomes" id="UP000318821"/>
    </source>
</evidence>
<gene>
    <name evidence="6" type="ORF">CGC20_30020</name>
    <name evidence="5" type="ORF">CGC21_1810</name>
    <name evidence="4" type="ORF">LDBPK_150250</name>
    <name evidence="2" type="ORF">LdCL_150007400</name>
    <name evidence="3" type="ORF">LDHU3_15.0340</name>
</gene>
<evidence type="ECO:0000313" key="8">
    <source>
        <dbReference type="Proteomes" id="UP000274082"/>
    </source>
</evidence>
<organism evidence="2 8">
    <name type="scientific">Leishmania donovani</name>
    <dbReference type="NCBI Taxonomy" id="5661"/>
    <lineage>
        <taxon>Eukaryota</taxon>
        <taxon>Discoba</taxon>
        <taxon>Euglenozoa</taxon>
        <taxon>Kinetoplastea</taxon>
        <taxon>Metakinetoplastina</taxon>
        <taxon>Trypanosomatida</taxon>
        <taxon>Trypanosomatidae</taxon>
        <taxon>Leishmaniinae</taxon>
        <taxon>Leishmania</taxon>
    </lineage>
</organism>
<dbReference type="Proteomes" id="UP000318821">
    <property type="component" value="Unassembled WGS sequence"/>
</dbReference>
<evidence type="ECO:0000256" key="1">
    <source>
        <dbReference type="SAM" id="MobiDB-lite"/>
    </source>
</evidence>
<protein>
    <submittedName>
        <fullName evidence="3">Hypothetical_protein_conserved</fullName>
    </submittedName>
</protein>
<dbReference type="AlphaFoldDB" id="A0A3Q8IA55"/>
<reference evidence="3" key="8">
    <citation type="submission" date="2020-06" db="EMBL/GenBank/DDBJ databases">
        <authorList>
            <person name="Camacho E."/>
            <person name="Gonzalez-de la Fuente S."/>
            <person name="Rastrojo A."/>
            <person name="Peiro-Pastor R."/>
            <person name="Solana JC."/>
            <person name="Tabera L."/>
            <person name="Gamarro F."/>
            <person name="Carrasco-Ramiro F."/>
            <person name="Requena JM."/>
            <person name="Aguado B."/>
        </authorList>
    </citation>
    <scope>NUCLEOTIDE SEQUENCE</scope>
</reference>
<evidence type="ECO:0000313" key="5">
    <source>
        <dbReference type="EMBL" id="TPP47780.1"/>
    </source>
</evidence>
<dbReference type="EMBL" id="RHLD01000037">
    <property type="protein sequence ID" value="TPP53108.1"/>
    <property type="molecule type" value="Genomic_DNA"/>
</dbReference>
<dbReference type="OMA" id="WTPEPFR"/>
<dbReference type="EMBL" id="RHLC01000033">
    <property type="protein sequence ID" value="TPP47780.1"/>
    <property type="molecule type" value="Genomic_DNA"/>
</dbReference>
<accession>E9BC66</accession>
<dbReference type="VEuPathDB" id="TriTrypDB:LDHU3_15.0340"/>
<dbReference type="KEGG" id="ldo:LDBPK_150250"/>